<dbReference type="GO" id="GO:0006508">
    <property type="term" value="P:proteolysis"/>
    <property type="evidence" value="ECO:0007669"/>
    <property type="project" value="InterPro"/>
</dbReference>
<dbReference type="RefSeq" id="WP_157899880.1">
    <property type="nucleotide sequence ID" value="NZ_CP015136.1"/>
</dbReference>
<dbReference type="AlphaFoldDB" id="A0A143PYJ6"/>
<evidence type="ECO:0000313" key="2">
    <source>
        <dbReference type="EMBL" id="AMY12869.1"/>
    </source>
</evidence>
<dbReference type="GO" id="GO:0004176">
    <property type="term" value="F:ATP-dependent peptidase activity"/>
    <property type="evidence" value="ECO:0007669"/>
    <property type="project" value="InterPro"/>
</dbReference>
<feature type="domain" description="Lon proteolytic" evidence="1">
    <location>
        <begin position="99"/>
        <end position="172"/>
    </location>
</feature>
<dbReference type="Proteomes" id="UP000076079">
    <property type="component" value="Chromosome"/>
</dbReference>
<reference evidence="2 3" key="1">
    <citation type="journal article" date="2016" name="Genome Announc.">
        <title>First Complete Genome Sequence of a Subdivision 6 Acidobacterium Strain.</title>
        <authorList>
            <person name="Huang S."/>
            <person name="Vieira S."/>
            <person name="Bunk B."/>
            <person name="Riedel T."/>
            <person name="Sproer C."/>
            <person name="Overmann J."/>
        </authorList>
    </citation>
    <scope>NUCLEOTIDE SEQUENCE [LARGE SCALE GENOMIC DNA]</scope>
    <source>
        <strain evidence="3">DSM 100886 HEG_-6_39</strain>
    </source>
</reference>
<dbReference type="Pfam" id="PF05362">
    <property type="entry name" value="Lon_C"/>
    <property type="match status" value="1"/>
</dbReference>
<dbReference type="STRING" id="1855912.LuPra_06153"/>
<dbReference type="InterPro" id="IPR008269">
    <property type="entry name" value="Lon_proteolytic"/>
</dbReference>
<dbReference type="GO" id="GO:0004252">
    <property type="term" value="F:serine-type endopeptidase activity"/>
    <property type="evidence" value="ECO:0007669"/>
    <property type="project" value="InterPro"/>
</dbReference>
<dbReference type="Gene3D" id="3.30.230.10">
    <property type="match status" value="1"/>
</dbReference>
<reference evidence="3" key="2">
    <citation type="submission" date="2016-04" db="EMBL/GenBank/DDBJ databases">
        <title>First Complete Genome Sequence of a Subdivision 6 Acidobacterium.</title>
        <authorList>
            <person name="Huang S."/>
            <person name="Vieira S."/>
            <person name="Bunk B."/>
            <person name="Riedel T."/>
            <person name="Sproeer C."/>
            <person name="Overmann J."/>
        </authorList>
    </citation>
    <scope>NUCLEOTIDE SEQUENCE [LARGE SCALE GENOMIC DNA]</scope>
    <source>
        <strain evidence="3">DSM 100886 HEG_-6_39</strain>
    </source>
</reference>
<keyword evidence="3" id="KW-1185">Reference proteome</keyword>
<proteinExistence type="predicted"/>
<evidence type="ECO:0000313" key="3">
    <source>
        <dbReference type="Proteomes" id="UP000076079"/>
    </source>
</evidence>
<evidence type="ECO:0000259" key="1">
    <source>
        <dbReference type="Pfam" id="PF05362"/>
    </source>
</evidence>
<dbReference type="EMBL" id="CP015136">
    <property type="protein sequence ID" value="AMY12869.1"/>
    <property type="molecule type" value="Genomic_DNA"/>
</dbReference>
<dbReference type="KEGG" id="abac:LuPra_06153"/>
<protein>
    <submittedName>
        <fullName evidence="2">Putative secreted protein containing a PDZ domain protein</fullName>
    </submittedName>
</protein>
<dbReference type="InterPro" id="IPR020568">
    <property type="entry name" value="Ribosomal_Su5_D2-typ_SF"/>
</dbReference>
<dbReference type="SUPFAM" id="SSF54211">
    <property type="entry name" value="Ribosomal protein S5 domain 2-like"/>
    <property type="match status" value="1"/>
</dbReference>
<dbReference type="InterPro" id="IPR014721">
    <property type="entry name" value="Ribsml_uS5_D2-typ_fold_subgr"/>
</dbReference>
<organism evidence="2 3">
    <name type="scientific">Luteitalea pratensis</name>
    <dbReference type="NCBI Taxonomy" id="1855912"/>
    <lineage>
        <taxon>Bacteria</taxon>
        <taxon>Pseudomonadati</taxon>
        <taxon>Acidobacteriota</taxon>
        <taxon>Vicinamibacteria</taxon>
        <taxon>Vicinamibacterales</taxon>
        <taxon>Vicinamibacteraceae</taxon>
        <taxon>Luteitalea</taxon>
    </lineage>
</organism>
<gene>
    <name evidence="2" type="ORF">LuPra_06153</name>
</gene>
<sequence>MPRPSRGSLPVVSVSEDDETVVAWCIAPTPHATSHNHAIGTTLGPQMRQSWRAATVALPRALPVLWRNVRDATRLLPEITPLHGLRTTPGFVDPGVLVEGPSFGLAFCLHLASVVLGCPVPPQVVAAAAIDPSGSVLPVGGLERKIAGIATLLPRVTDVLVSADQEAEARHVAPDGLCVVGVGRAADAIAHVFGNALTRLLVEAGSDPERREELTASFFRLALVGSDAMVDWAPVARGATLALEHWSDLTADARYRLDFARAVAERHCDNSGRIALPPSGWLEGRPRMLRIQVVAHLVQQCADTGVPHPDRIEPLTRDLLAADLHEAAEPQLRLRGALARLEALTGRAQDALAAQESVACVLADLHADADIAYPLSEWCRLAGALRDAASLQRAVGFHERLSSTGGLKGLGARYVEFALVRGRLLLEPGDEAARTIAIQLAGDLTLPDHLRWAAHRWAGTACRPVLVEAAGHGNVLASRNLVMLDLDTAIAAGDLEAAAACVVALERYDPGPTGHLIRSGAHPSDVARLYPY</sequence>
<name>A0A143PYJ6_LUTPR</name>
<accession>A0A143PYJ6</accession>